<name>A0A921R0F9_SORBI</name>
<organism evidence="1 2">
    <name type="scientific">Sorghum bicolor</name>
    <name type="common">Sorghum</name>
    <name type="synonym">Sorghum vulgare</name>
    <dbReference type="NCBI Taxonomy" id="4558"/>
    <lineage>
        <taxon>Eukaryota</taxon>
        <taxon>Viridiplantae</taxon>
        <taxon>Streptophyta</taxon>
        <taxon>Embryophyta</taxon>
        <taxon>Tracheophyta</taxon>
        <taxon>Spermatophyta</taxon>
        <taxon>Magnoliopsida</taxon>
        <taxon>Liliopsida</taxon>
        <taxon>Poales</taxon>
        <taxon>Poaceae</taxon>
        <taxon>PACMAD clade</taxon>
        <taxon>Panicoideae</taxon>
        <taxon>Andropogonodae</taxon>
        <taxon>Andropogoneae</taxon>
        <taxon>Sorghinae</taxon>
        <taxon>Sorghum</taxon>
    </lineage>
</organism>
<dbReference type="EMBL" id="CM027684">
    <property type="protein sequence ID" value="KAG0530959.1"/>
    <property type="molecule type" value="Genomic_DNA"/>
</dbReference>
<reference evidence="1" key="1">
    <citation type="journal article" date="2019" name="BMC Genomics">
        <title>A new reference genome for Sorghum bicolor reveals high levels of sequence similarity between sweet and grain genotypes: implications for the genetics of sugar metabolism.</title>
        <authorList>
            <person name="Cooper E.A."/>
            <person name="Brenton Z.W."/>
            <person name="Flinn B.S."/>
            <person name="Jenkins J."/>
            <person name="Shu S."/>
            <person name="Flowers D."/>
            <person name="Luo F."/>
            <person name="Wang Y."/>
            <person name="Xia P."/>
            <person name="Barry K."/>
            <person name="Daum C."/>
            <person name="Lipzen A."/>
            <person name="Yoshinaga Y."/>
            <person name="Schmutz J."/>
            <person name="Saski C."/>
            <person name="Vermerris W."/>
            <person name="Kresovich S."/>
        </authorList>
    </citation>
    <scope>NUCLEOTIDE SEQUENCE</scope>
</reference>
<evidence type="ECO:0000313" key="2">
    <source>
        <dbReference type="Proteomes" id="UP000807115"/>
    </source>
</evidence>
<reference evidence="1" key="2">
    <citation type="submission" date="2020-10" db="EMBL/GenBank/DDBJ databases">
        <authorList>
            <person name="Cooper E.A."/>
            <person name="Brenton Z.W."/>
            <person name="Flinn B.S."/>
            <person name="Jenkins J."/>
            <person name="Shu S."/>
            <person name="Flowers D."/>
            <person name="Luo F."/>
            <person name="Wang Y."/>
            <person name="Xia P."/>
            <person name="Barry K."/>
            <person name="Daum C."/>
            <person name="Lipzen A."/>
            <person name="Yoshinaga Y."/>
            <person name="Schmutz J."/>
            <person name="Saski C."/>
            <person name="Vermerris W."/>
            <person name="Kresovich S."/>
        </authorList>
    </citation>
    <scope>NUCLEOTIDE SEQUENCE</scope>
</reference>
<gene>
    <name evidence="1" type="ORF">BDA96_05G232800</name>
</gene>
<comment type="caution">
    <text evidence="1">The sequence shown here is derived from an EMBL/GenBank/DDBJ whole genome shotgun (WGS) entry which is preliminary data.</text>
</comment>
<proteinExistence type="predicted"/>
<protein>
    <submittedName>
        <fullName evidence="1">Uncharacterized protein</fullName>
    </submittedName>
</protein>
<accession>A0A921R0F9</accession>
<dbReference type="Proteomes" id="UP000807115">
    <property type="component" value="Chromosome 5"/>
</dbReference>
<sequence length="70" mass="8497">MQLRLLEEEDIGRHIQIGRRTYVMTGDVFFWIHRPRNKDRHNCVCTYAKHRICFYSAWNSYIVNERPAAI</sequence>
<dbReference type="AlphaFoldDB" id="A0A921R0F9"/>
<evidence type="ECO:0000313" key="1">
    <source>
        <dbReference type="EMBL" id="KAG0530959.1"/>
    </source>
</evidence>